<keyword evidence="13" id="KW-0496">Mitochondrion</keyword>
<reference evidence="22" key="1">
    <citation type="submission" date="2025-08" db="UniProtKB">
        <authorList>
            <consortium name="RefSeq"/>
        </authorList>
    </citation>
    <scope>IDENTIFICATION</scope>
    <source>
        <tissue evidence="22">Whole organism</tissue>
    </source>
</reference>
<evidence type="ECO:0000313" key="22">
    <source>
        <dbReference type="RefSeq" id="XP_052129749.1"/>
    </source>
</evidence>
<dbReference type="PROSITE" id="PS51718">
    <property type="entry name" value="G_DYNAMIN_2"/>
    <property type="match status" value="1"/>
</dbReference>
<keyword evidence="10" id="KW-1133">Transmembrane helix</keyword>
<dbReference type="FunFam" id="3.40.50.300:FF:000171">
    <property type="entry name" value="Dynamin-like 120 kDa protein, mitochondrial"/>
    <property type="match status" value="1"/>
</dbReference>
<evidence type="ECO:0000256" key="4">
    <source>
        <dbReference type="ARBA" id="ARBA00022692"/>
    </source>
</evidence>
<evidence type="ECO:0000256" key="9">
    <source>
        <dbReference type="ARBA" id="ARBA00022946"/>
    </source>
</evidence>
<dbReference type="GO" id="GO:0006897">
    <property type="term" value="P:endocytosis"/>
    <property type="evidence" value="ECO:0007669"/>
    <property type="project" value="TreeGrafter"/>
</dbReference>
<dbReference type="GO" id="GO:0005743">
    <property type="term" value="C:mitochondrial inner membrane"/>
    <property type="evidence" value="ECO:0007669"/>
    <property type="project" value="UniProtKB-SubCell"/>
</dbReference>
<dbReference type="Gene3D" id="3.40.50.300">
    <property type="entry name" value="P-loop containing nucleotide triphosphate hydrolases"/>
    <property type="match status" value="1"/>
</dbReference>
<keyword evidence="15" id="KW-0472">Membrane</keyword>
<evidence type="ECO:0000256" key="16">
    <source>
        <dbReference type="ARBA" id="ARBA00023157"/>
    </source>
</evidence>
<evidence type="ECO:0000256" key="2">
    <source>
        <dbReference type="ARBA" id="ARBA00004569"/>
    </source>
</evidence>
<dbReference type="Pfam" id="PF19434">
    <property type="entry name" value="OPA1_C"/>
    <property type="match status" value="1"/>
</dbReference>
<comment type="catalytic activity">
    <reaction evidence="18">
        <text>GTP + H2O = GDP + phosphate + H(+)</text>
        <dbReference type="Rhea" id="RHEA:19669"/>
        <dbReference type="ChEBI" id="CHEBI:15377"/>
        <dbReference type="ChEBI" id="CHEBI:15378"/>
        <dbReference type="ChEBI" id="CHEBI:37565"/>
        <dbReference type="ChEBI" id="CHEBI:43474"/>
        <dbReference type="ChEBI" id="CHEBI:58189"/>
        <dbReference type="EC" id="3.6.5.5"/>
    </reaction>
</comment>
<keyword evidence="7" id="KW-0999">Mitochondrion inner membrane</keyword>
<keyword evidence="11 19" id="KW-0175">Coiled coil</keyword>
<dbReference type="CTD" id="4976"/>
<dbReference type="SMART" id="SM00053">
    <property type="entry name" value="DYNc"/>
    <property type="match status" value="1"/>
</dbReference>
<dbReference type="EC" id="3.6.5.5" evidence="3"/>
<dbReference type="GO" id="GO:0006915">
    <property type="term" value="P:apoptotic process"/>
    <property type="evidence" value="ECO:0007669"/>
    <property type="project" value="UniProtKB-KW"/>
</dbReference>
<dbReference type="GO" id="GO:0016559">
    <property type="term" value="P:peroxisome fission"/>
    <property type="evidence" value="ECO:0007669"/>
    <property type="project" value="TreeGrafter"/>
</dbReference>
<dbReference type="GO" id="GO:0048312">
    <property type="term" value="P:intracellular distribution of mitochondria"/>
    <property type="evidence" value="ECO:0007669"/>
    <property type="project" value="TreeGrafter"/>
</dbReference>
<evidence type="ECO:0000256" key="17">
    <source>
        <dbReference type="ARBA" id="ARBA00044791"/>
    </source>
</evidence>
<dbReference type="Pfam" id="PF00350">
    <property type="entry name" value="Dynamin_N"/>
    <property type="match status" value="1"/>
</dbReference>
<dbReference type="GO" id="GO:0005758">
    <property type="term" value="C:mitochondrial intermembrane space"/>
    <property type="evidence" value="ECO:0007669"/>
    <property type="project" value="UniProtKB-SubCell"/>
</dbReference>
<evidence type="ECO:0000256" key="7">
    <source>
        <dbReference type="ARBA" id="ARBA00022792"/>
    </source>
</evidence>
<dbReference type="PANTHER" id="PTHR11566">
    <property type="entry name" value="DYNAMIN"/>
    <property type="match status" value="1"/>
</dbReference>
<evidence type="ECO:0000259" key="20">
    <source>
        <dbReference type="PROSITE" id="PS51718"/>
    </source>
</evidence>
<dbReference type="InterPro" id="IPR001401">
    <property type="entry name" value="Dynamin_GTPase"/>
</dbReference>
<evidence type="ECO:0000256" key="12">
    <source>
        <dbReference type="ARBA" id="ARBA00023121"/>
    </source>
</evidence>
<accession>A0A9C6XSL5</accession>
<dbReference type="InterPro" id="IPR022812">
    <property type="entry name" value="Dynamin"/>
</dbReference>
<gene>
    <name evidence="22" type="primary">LOC113211503</name>
</gene>
<dbReference type="GO" id="GO:0008017">
    <property type="term" value="F:microtubule binding"/>
    <property type="evidence" value="ECO:0007669"/>
    <property type="project" value="TreeGrafter"/>
</dbReference>
<dbReference type="GO" id="GO:0008289">
    <property type="term" value="F:lipid binding"/>
    <property type="evidence" value="ECO:0007669"/>
    <property type="project" value="UniProtKB-KW"/>
</dbReference>
<keyword evidence="12" id="KW-0446">Lipid-binding</keyword>
<evidence type="ECO:0000313" key="21">
    <source>
        <dbReference type="Proteomes" id="UP000504606"/>
    </source>
</evidence>
<keyword evidence="21" id="KW-1185">Reference proteome</keyword>
<evidence type="ECO:0000256" key="5">
    <source>
        <dbReference type="ARBA" id="ARBA00022703"/>
    </source>
</evidence>
<dbReference type="CDD" id="cd08771">
    <property type="entry name" value="DLP_1"/>
    <property type="match status" value="1"/>
</dbReference>
<evidence type="ECO:0000256" key="15">
    <source>
        <dbReference type="ARBA" id="ARBA00023136"/>
    </source>
</evidence>
<evidence type="ECO:0000256" key="14">
    <source>
        <dbReference type="ARBA" id="ARBA00023134"/>
    </source>
</evidence>
<feature type="domain" description="Dynamin-type G" evidence="20">
    <location>
        <begin position="308"/>
        <end position="584"/>
    </location>
</feature>
<dbReference type="AlphaFoldDB" id="A0A9C6XSL5"/>
<evidence type="ECO:0000256" key="18">
    <source>
        <dbReference type="ARBA" id="ARBA00048040"/>
    </source>
</evidence>
<keyword evidence="8" id="KW-0378">Hydrolase</keyword>
<dbReference type="InterPro" id="IPR045063">
    <property type="entry name" value="Dynamin_N"/>
</dbReference>
<evidence type="ECO:0000256" key="19">
    <source>
        <dbReference type="SAM" id="Coils"/>
    </source>
</evidence>
<feature type="coiled-coil region" evidence="19">
    <location>
        <begin position="239"/>
        <end position="277"/>
    </location>
</feature>
<dbReference type="Proteomes" id="UP000504606">
    <property type="component" value="Unplaced"/>
</dbReference>
<keyword evidence="4" id="KW-0812">Transmembrane</keyword>
<dbReference type="GO" id="GO:0008053">
    <property type="term" value="P:mitochondrial fusion"/>
    <property type="evidence" value="ECO:0007669"/>
    <property type="project" value="TreeGrafter"/>
</dbReference>
<evidence type="ECO:0000256" key="6">
    <source>
        <dbReference type="ARBA" id="ARBA00022741"/>
    </source>
</evidence>
<dbReference type="PRINTS" id="PR00195">
    <property type="entry name" value="DYNAMIN"/>
</dbReference>
<dbReference type="SUPFAM" id="SSF52540">
    <property type="entry name" value="P-loop containing nucleoside triphosphate hydrolases"/>
    <property type="match status" value="1"/>
</dbReference>
<comment type="subcellular location">
    <subcellularLocation>
        <location evidence="1">Mitochondrion inner membrane</location>
        <topology evidence="1">Single-pass membrane protein</topology>
    </subcellularLocation>
    <subcellularLocation>
        <location evidence="2">Mitochondrion intermembrane space</location>
    </subcellularLocation>
</comment>
<dbReference type="PANTHER" id="PTHR11566:SF67">
    <property type="entry name" value="DYNAMIN-LIKE 120 KDA PROTEIN, MITOCHONDRIAL"/>
    <property type="match status" value="1"/>
</dbReference>
<evidence type="ECO:0000256" key="11">
    <source>
        <dbReference type="ARBA" id="ARBA00023054"/>
    </source>
</evidence>
<protein>
    <recommendedName>
        <fullName evidence="17">Dynamin-like GTPase OPA1, mitochondrial</fullName>
        <ecNumber evidence="3">3.6.5.5</ecNumber>
    </recommendedName>
</protein>
<evidence type="ECO:0000256" key="3">
    <source>
        <dbReference type="ARBA" id="ARBA00011980"/>
    </source>
</evidence>
<dbReference type="GO" id="GO:0000266">
    <property type="term" value="P:mitochondrial fission"/>
    <property type="evidence" value="ECO:0007669"/>
    <property type="project" value="TreeGrafter"/>
</dbReference>
<keyword evidence="5" id="KW-0053">Apoptosis</keyword>
<keyword evidence="16" id="KW-1015">Disulfide bond</keyword>
<dbReference type="GO" id="GO:0005525">
    <property type="term" value="F:GTP binding"/>
    <property type="evidence" value="ECO:0007669"/>
    <property type="project" value="UniProtKB-KW"/>
</dbReference>
<dbReference type="RefSeq" id="XP_052129749.1">
    <property type="nucleotide sequence ID" value="XM_052273789.1"/>
</dbReference>
<keyword evidence="9" id="KW-0809">Transit peptide</keyword>
<dbReference type="InterPro" id="IPR045817">
    <property type="entry name" value="OPA1_C"/>
</dbReference>
<evidence type="ECO:0000256" key="13">
    <source>
        <dbReference type="ARBA" id="ARBA00023128"/>
    </source>
</evidence>
<organism evidence="21 22">
    <name type="scientific">Frankliniella occidentalis</name>
    <name type="common">Western flower thrips</name>
    <name type="synonym">Euthrips occidentalis</name>
    <dbReference type="NCBI Taxonomy" id="133901"/>
    <lineage>
        <taxon>Eukaryota</taxon>
        <taxon>Metazoa</taxon>
        <taxon>Ecdysozoa</taxon>
        <taxon>Arthropoda</taxon>
        <taxon>Hexapoda</taxon>
        <taxon>Insecta</taxon>
        <taxon>Pterygota</taxon>
        <taxon>Neoptera</taxon>
        <taxon>Paraneoptera</taxon>
        <taxon>Thysanoptera</taxon>
        <taxon>Terebrantia</taxon>
        <taxon>Thripoidea</taxon>
        <taxon>Thripidae</taxon>
        <taxon>Frankliniella</taxon>
    </lineage>
</organism>
<evidence type="ECO:0000256" key="10">
    <source>
        <dbReference type="ARBA" id="ARBA00022989"/>
    </source>
</evidence>
<evidence type="ECO:0000256" key="8">
    <source>
        <dbReference type="ARBA" id="ARBA00022801"/>
    </source>
</evidence>
<dbReference type="InterPro" id="IPR027417">
    <property type="entry name" value="P-loop_NTPase"/>
</dbReference>
<keyword evidence="14" id="KW-0342">GTP-binding</keyword>
<dbReference type="GO" id="GO:0005874">
    <property type="term" value="C:microtubule"/>
    <property type="evidence" value="ECO:0007669"/>
    <property type="project" value="TreeGrafter"/>
</dbReference>
<name>A0A9C6XSL5_FRAOC</name>
<dbReference type="GO" id="GO:0003924">
    <property type="term" value="F:GTPase activity"/>
    <property type="evidence" value="ECO:0007669"/>
    <property type="project" value="InterPro"/>
</dbReference>
<dbReference type="GeneID" id="113211503"/>
<dbReference type="InterPro" id="IPR030381">
    <property type="entry name" value="G_DYNAMIN_dom"/>
</dbReference>
<evidence type="ECO:0000256" key="1">
    <source>
        <dbReference type="ARBA" id="ARBA00004434"/>
    </source>
</evidence>
<sequence>MDVIPRGKFGVAVVLLKRSCHRIRSKPLLSQTHLISGGNVSKAVYNGGLTKVSRKSILFALYDTPMSKDMRYFSQVCAQRNLGRNSHASLLRVKPISLVSVPSRGVGMLIARAIRGVLKLRYIVLGGAISGGMSLSKSYDEWKKSLPVLPDMSWLEQYYPEPEKIDSVFTSLQGIRDKVVGNLGNIELDPRLRTLGEEKVKNMKEWWDMKLENAIEAASKEEGDVRSSRLMSETSQQRLEAMQSELIAIQLKYQKELERLEKENKELRRQILLKGSKVDTKKLKKSLIDMYSEVLDELSDYDTSYQTQDHLPRVVVVGDQSSGKTSVLEMIAQARIFPRGAGEMMTRAPVKVTLSEGPYHIAEFKDSAREFDLSKESDLADLRREVEIRMKNSVLGGKTVSNEVISMSVRGPGLRRMVLVDLPGIISTQTVDMATDTRDAIRQMTQTYMSNPNAIILCIQDGSVDAERSNVTDLVSQMDPQGRRTIFVLTKVDLAEQNLTNPDRIKKILAGRLFPMKALGYYAVVTGKGGKDESIQSIRDYEQTFFRSSKLFKDGGILSSQVTTRNLTLAVADCFWKMVRDTVEQQADAFKATRFNLETEWKNNFPRLRELDRDELFEKARGEILDEIVNLSQVSPLQWEEMFMKKIWQKVNTHIFENIYLPAAQTNDAGMFNTTVDIKLKQLADQQLPQRAVETGWEGLREEFQHFMNQAKQSKGHDNIFDNLKEAVVNDAFQRHTWEDKASEMLRVIQLNTLEDRSVTDKRQWDLAVKFLEESLREKLKGTEERIRDLVGPGRSERWLHWTYQTDEQKKRSAVKSELDKVLYSDHKHAPSLSYDELAAVRKNLQRSGVNVENDYVRDTWHVVFRRHFLNRSLARAYDCRKGFYLYNQGLETELECSDVVMFWRIHQVLKVTSNALRQQVMNREARRLEKEVKEVLEDYSQDPEKKQKLLTGRRVLLAEELKRVRLIQEKLEEFIQALNMEK</sequence>
<proteinExistence type="predicted"/>
<keyword evidence="6" id="KW-0547">Nucleotide-binding</keyword>